<dbReference type="FunCoup" id="H2ATW7">
    <property type="interactions" value="910"/>
</dbReference>
<evidence type="ECO:0000259" key="11">
    <source>
        <dbReference type="Pfam" id="PF24105"/>
    </source>
</evidence>
<comment type="similarity">
    <text evidence="2">Belongs to the WD repeat HIR1 family.</text>
</comment>
<proteinExistence type="inferred from homology"/>
<evidence type="ECO:0000256" key="3">
    <source>
        <dbReference type="ARBA" id="ARBA00022574"/>
    </source>
</evidence>
<dbReference type="Proteomes" id="UP000005220">
    <property type="component" value="Chromosome 4"/>
</dbReference>
<name>H2ATW7_KAZAF</name>
<keyword evidence="13" id="KW-1185">Reference proteome</keyword>
<feature type="repeat" description="WD" evidence="9">
    <location>
        <begin position="180"/>
        <end position="213"/>
    </location>
</feature>
<evidence type="ECO:0000313" key="12">
    <source>
        <dbReference type="EMBL" id="CCF57817.1"/>
    </source>
</evidence>
<keyword evidence="8" id="KW-0539">Nucleus</keyword>
<evidence type="ECO:0000256" key="5">
    <source>
        <dbReference type="ARBA" id="ARBA00022763"/>
    </source>
</evidence>
<evidence type="ECO:0000256" key="9">
    <source>
        <dbReference type="PROSITE-ProRule" id="PRU00221"/>
    </source>
</evidence>
<evidence type="ECO:0000256" key="6">
    <source>
        <dbReference type="ARBA" id="ARBA00022853"/>
    </source>
</evidence>
<protein>
    <recommendedName>
        <fullName evidence="11">CAF1B/HIR1 beta-propeller domain-containing protein</fullName>
    </recommendedName>
</protein>
<feature type="region of interest" description="Disordered" evidence="10">
    <location>
        <begin position="482"/>
        <end position="535"/>
    </location>
</feature>
<dbReference type="SUPFAM" id="SSF50978">
    <property type="entry name" value="WD40 repeat-like"/>
    <property type="match status" value="1"/>
</dbReference>
<dbReference type="AlphaFoldDB" id="H2ATW7"/>
<feature type="compositionally biased region" description="Basic and acidic residues" evidence="10">
    <location>
        <begin position="507"/>
        <end position="518"/>
    </location>
</feature>
<dbReference type="Pfam" id="PF24105">
    <property type="entry name" value="Beta-prop_CAF1B_HIR1"/>
    <property type="match status" value="1"/>
</dbReference>
<dbReference type="InterPro" id="IPR045145">
    <property type="entry name" value="PTHR15271"/>
</dbReference>
<dbReference type="STRING" id="1071382.H2ATW7"/>
<evidence type="ECO:0000256" key="8">
    <source>
        <dbReference type="ARBA" id="ARBA00023242"/>
    </source>
</evidence>
<dbReference type="GO" id="GO:0005829">
    <property type="term" value="C:cytosol"/>
    <property type="evidence" value="ECO:0007669"/>
    <property type="project" value="EnsemblFungi"/>
</dbReference>
<keyword evidence="7" id="KW-0234">DNA repair</keyword>
<evidence type="ECO:0000313" key="13">
    <source>
        <dbReference type="Proteomes" id="UP000005220"/>
    </source>
</evidence>
<dbReference type="GO" id="GO:0042393">
    <property type="term" value="F:histone binding"/>
    <property type="evidence" value="ECO:0007669"/>
    <property type="project" value="EnsemblFungi"/>
</dbReference>
<accession>H2ATW7</accession>
<dbReference type="InterPro" id="IPR001680">
    <property type="entry name" value="WD40_rpt"/>
</dbReference>
<dbReference type="RefSeq" id="XP_003956952.1">
    <property type="nucleotide sequence ID" value="XM_003956903.1"/>
</dbReference>
<dbReference type="InParanoid" id="H2ATW7"/>
<feature type="domain" description="CAF1B/HIR1 beta-propeller" evidence="11">
    <location>
        <begin position="6"/>
        <end position="429"/>
    </location>
</feature>
<feature type="region of interest" description="Disordered" evidence="10">
    <location>
        <begin position="448"/>
        <end position="469"/>
    </location>
</feature>
<dbReference type="SMART" id="SM00320">
    <property type="entry name" value="WD40"/>
    <property type="match status" value="5"/>
</dbReference>
<dbReference type="PROSITE" id="PS50082">
    <property type="entry name" value="WD_REPEATS_2"/>
    <property type="match status" value="3"/>
</dbReference>
<dbReference type="EMBL" id="HE650824">
    <property type="protein sequence ID" value="CCF57817.1"/>
    <property type="molecule type" value="Genomic_DNA"/>
</dbReference>
<evidence type="ECO:0000256" key="1">
    <source>
        <dbReference type="ARBA" id="ARBA00004123"/>
    </source>
</evidence>
<dbReference type="GO" id="GO:0000786">
    <property type="term" value="C:nucleosome"/>
    <property type="evidence" value="ECO:0007669"/>
    <property type="project" value="EnsemblFungi"/>
</dbReference>
<dbReference type="KEGG" id="kaf:KAFR_0D01700"/>
<reference evidence="12 13" key="1">
    <citation type="journal article" date="2011" name="Proc. Natl. Acad. Sci. U.S.A.">
        <title>Evolutionary erosion of yeast sex chromosomes by mating-type switching accidents.</title>
        <authorList>
            <person name="Gordon J.L."/>
            <person name="Armisen D."/>
            <person name="Proux-Wera E."/>
            <person name="Oheigeartaigh S.S."/>
            <person name="Byrne K.P."/>
            <person name="Wolfe K.H."/>
        </authorList>
    </citation>
    <scope>NUCLEOTIDE SEQUENCE [LARGE SCALE GENOMIC DNA]</scope>
    <source>
        <strain evidence="13">ATCC 22294 / BCRC 22015 / CBS 2517 / CECT 1963 / NBRC 1671 / NRRL Y-8276</strain>
    </source>
</reference>
<dbReference type="GO" id="GO:0006334">
    <property type="term" value="P:nucleosome assembly"/>
    <property type="evidence" value="ECO:0007669"/>
    <property type="project" value="TreeGrafter"/>
</dbReference>
<dbReference type="InterPro" id="IPR036322">
    <property type="entry name" value="WD40_repeat_dom_sf"/>
</dbReference>
<comment type="subcellular location">
    <subcellularLocation>
        <location evidence="1">Nucleus</location>
    </subcellularLocation>
</comment>
<sequence>MEASNLQIYWHESQPVYSLCFQPNYDTSNTTKKLFTAGGDNKIRAWNLELIESPNQGSKQIKKVDTIDFLSSLQQHEQAVNVVRFNSDGTVLASAGDDGQIILWKRNDAEAKPVPSTFGASESDGEFKESWFVWKRLKSSSNSEIYDLSWSPNDKYVVCGCMDNCIRIFNIETAQCVSNIRDHNHYVQGVTWDPLNEYILSQSADRSVNIYEIIFNNTKDEINGLKLKNRIVKGELPKRGLNSDGTKTLDLSSMKSSYLFHNETLPSFFRRLTLSPCGNLLCIPAGIFKTSENALPAGSSKESGSGMNNPEVSNSVYIYTRGALKQNNGIKPAIALPYLGKAAIVVSFNPNFYQSTEDKKAYIDVPYKLVFAIATSNEVLIYDTESIEPISIVGNLHYTPLTDLSWSQDGAMLMVSSTDGFCSYISVDSELFGIKLSEEKRKEYLNNGLKSSNDSLEDSTYKEGKLSTTENTTRTDIVNILPVKRKNPSNAQDTSSPSSVNTNLEKSTLENDDGKVEEGSPANAKKRIQPTLITL</sequence>
<dbReference type="eggNOG" id="KOG1009">
    <property type="taxonomic scope" value="Eukaryota"/>
</dbReference>
<feature type="repeat" description="WD" evidence="9">
    <location>
        <begin position="138"/>
        <end position="179"/>
    </location>
</feature>
<dbReference type="OrthoDB" id="71227at2759"/>
<evidence type="ECO:0000256" key="10">
    <source>
        <dbReference type="SAM" id="MobiDB-lite"/>
    </source>
</evidence>
<gene>
    <name evidence="12" type="primary">KAFR0D01700</name>
    <name evidence="12" type="ORF">KAFR_0D01700</name>
</gene>
<feature type="repeat" description="WD" evidence="9">
    <location>
        <begin position="73"/>
        <end position="114"/>
    </location>
</feature>
<evidence type="ECO:0000256" key="4">
    <source>
        <dbReference type="ARBA" id="ARBA00022737"/>
    </source>
</evidence>
<dbReference type="InterPro" id="IPR015943">
    <property type="entry name" value="WD40/YVTN_repeat-like_dom_sf"/>
</dbReference>
<dbReference type="InterPro" id="IPR055410">
    <property type="entry name" value="Beta-prop_CAF1B_HIR1"/>
</dbReference>
<keyword evidence="5" id="KW-0227">DNA damage</keyword>
<dbReference type="GO" id="GO:0000775">
    <property type="term" value="C:chromosome, centromeric region"/>
    <property type="evidence" value="ECO:0007669"/>
    <property type="project" value="EnsemblFungi"/>
</dbReference>
<keyword evidence="4" id="KW-0677">Repeat</keyword>
<dbReference type="PROSITE" id="PS50294">
    <property type="entry name" value="WD_REPEATS_REGION"/>
    <property type="match status" value="1"/>
</dbReference>
<dbReference type="GO" id="GO:0033186">
    <property type="term" value="C:CAF-1 complex"/>
    <property type="evidence" value="ECO:0007669"/>
    <property type="project" value="EnsemblFungi"/>
</dbReference>
<evidence type="ECO:0000256" key="2">
    <source>
        <dbReference type="ARBA" id="ARBA00007306"/>
    </source>
</evidence>
<organism evidence="12 13">
    <name type="scientific">Kazachstania africana (strain ATCC 22294 / BCRC 22015 / CBS 2517 / CECT 1963 / NBRC 1671 / NRRL Y-8276)</name>
    <name type="common">Yeast</name>
    <name type="synonym">Kluyveromyces africanus</name>
    <dbReference type="NCBI Taxonomy" id="1071382"/>
    <lineage>
        <taxon>Eukaryota</taxon>
        <taxon>Fungi</taxon>
        <taxon>Dikarya</taxon>
        <taxon>Ascomycota</taxon>
        <taxon>Saccharomycotina</taxon>
        <taxon>Saccharomycetes</taxon>
        <taxon>Saccharomycetales</taxon>
        <taxon>Saccharomycetaceae</taxon>
        <taxon>Kazachstania</taxon>
    </lineage>
</organism>
<dbReference type="GO" id="GO:0006281">
    <property type="term" value="P:DNA repair"/>
    <property type="evidence" value="ECO:0007669"/>
    <property type="project" value="UniProtKB-KW"/>
</dbReference>
<feature type="compositionally biased region" description="Polar residues" evidence="10">
    <location>
        <begin position="488"/>
        <end position="506"/>
    </location>
</feature>
<dbReference type="Gene3D" id="2.130.10.10">
    <property type="entry name" value="YVTN repeat-like/Quinoprotein amine dehydrogenase"/>
    <property type="match status" value="2"/>
</dbReference>
<dbReference type="HOGENOM" id="CLU_010127_0_0_1"/>
<dbReference type="GeneID" id="13885775"/>
<dbReference type="GO" id="GO:0005634">
    <property type="term" value="C:nucleus"/>
    <property type="evidence" value="ECO:0007669"/>
    <property type="project" value="UniProtKB-SubCell"/>
</dbReference>
<keyword evidence="6" id="KW-0156">Chromatin regulator</keyword>
<dbReference type="PANTHER" id="PTHR15271:SF4">
    <property type="entry name" value="CHROMATIN ASSEMBLY FACTOR 1 SUBUNIT B"/>
    <property type="match status" value="1"/>
</dbReference>
<dbReference type="PANTHER" id="PTHR15271">
    <property type="entry name" value="CHROMATIN ASSEMBLY FACTOR 1 SUBUNIT B"/>
    <property type="match status" value="1"/>
</dbReference>
<keyword evidence="3 9" id="KW-0853">WD repeat</keyword>
<evidence type="ECO:0000256" key="7">
    <source>
        <dbReference type="ARBA" id="ARBA00023204"/>
    </source>
</evidence>
<dbReference type="GO" id="GO:0006335">
    <property type="term" value="P:DNA replication-dependent chromatin assembly"/>
    <property type="evidence" value="ECO:0007669"/>
    <property type="project" value="EnsemblFungi"/>
</dbReference>